<feature type="transmembrane region" description="Helical" evidence="8">
    <location>
        <begin position="128"/>
        <end position="146"/>
    </location>
</feature>
<evidence type="ECO:0000256" key="8">
    <source>
        <dbReference type="SAM" id="Phobius"/>
    </source>
</evidence>
<feature type="transmembrane region" description="Helical" evidence="8">
    <location>
        <begin position="397"/>
        <end position="414"/>
    </location>
</feature>
<feature type="transmembrane region" description="Helical" evidence="8">
    <location>
        <begin position="308"/>
        <end position="328"/>
    </location>
</feature>
<keyword evidence="2" id="KW-1003">Cell membrane</keyword>
<dbReference type="InterPro" id="IPR038731">
    <property type="entry name" value="RgtA/B/C-like"/>
</dbReference>
<feature type="transmembrane region" description="Helical" evidence="8">
    <location>
        <begin position="222"/>
        <end position="242"/>
    </location>
</feature>
<accession>A0A1I6J4M6</accession>
<evidence type="ECO:0000256" key="2">
    <source>
        <dbReference type="ARBA" id="ARBA00022475"/>
    </source>
</evidence>
<dbReference type="Pfam" id="PF13231">
    <property type="entry name" value="PMT_2"/>
    <property type="match status" value="1"/>
</dbReference>
<dbReference type="PANTHER" id="PTHR33908:SF11">
    <property type="entry name" value="MEMBRANE PROTEIN"/>
    <property type="match status" value="1"/>
</dbReference>
<dbReference type="GO" id="GO:0008610">
    <property type="term" value="P:lipid biosynthetic process"/>
    <property type="evidence" value="ECO:0007669"/>
    <property type="project" value="UniProtKB-ARBA"/>
</dbReference>
<dbReference type="Proteomes" id="UP000198531">
    <property type="component" value="Unassembled WGS sequence"/>
</dbReference>
<keyword evidence="6 8" id="KW-1133">Transmembrane helix</keyword>
<dbReference type="GO" id="GO:0005886">
    <property type="term" value="C:plasma membrane"/>
    <property type="evidence" value="ECO:0007669"/>
    <property type="project" value="UniProtKB-SubCell"/>
</dbReference>
<feature type="transmembrane region" description="Helical" evidence="8">
    <location>
        <begin position="76"/>
        <end position="95"/>
    </location>
</feature>
<sequence>MNAESIAKPISTNLRSVASENAARLLFSLSLVVNLAFVAFRQNFYSVTTWENGEIARNLIMGLGYSSSYLTGTTHVTSVMAPVYVFFLTGVYEVFGITPTAYVFVQVLQAVVQAGSIVVLYLVGKRLFGHWIGFLGGGLMALYPDYVYSVTVIHQLVFTTFLILLLVYSLLWFRDDATKRRAVVVGSVLGVTILTFPMALIFSPFVALWIFLQVQGRSRLAALRLVTVVTLTTIAFVAPWAIRNTLVHDRFVLMKLVGWNFWRGNAPPAIHTGVPNDFHHISPALDARISTMSEARADAVFFERATEYVLAHPVVFAEKVVSSMWYFWWFPPVLDVHEYQVGLLRSLAYLPVFVAGALGIALTGVRRGGVMLIYFLFVAFTGGYSLFFVLSRYKVPTVQPFLILFAAIGVYWLYRKGRHVARNRSNSRAADDPAT</sequence>
<evidence type="ECO:0000256" key="5">
    <source>
        <dbReference type="ARBA" id="ARBA00022692"/>
    </source>
</evidence>
<feature type="transmembrane region" description="Helical" evidence="8">
    <location>
        <begin position="183"/>
        <end position="210"/>
    </location>
</feature>
<evidence type="ECO:0000256" key="7">
    <source>
        <dbReference type="ARBA" id="ARBA00023136"/>
    </source>
</evidence>
<evidence type="ECO:0000313" key="11">
    <source>
        <dbReference type="Proteomes" id="UP000198531"/>
    </source>
</evidence>
<dbReference type="AlphaFoldDB" id="A0A1I6J4M6"/>
<evidence type="ECO:0000256" key="6">
    <source>
        <dbReference type="ARBA" id="ARBA00022989"/>
    </source>
</evidence>
<keyword evidence="3 10" id="KW-0328">Glycosyltransferase</keyword>
<dbReference type="RefSeq" id="WP_089811052.1">
    <property type="nucleotide sequence ID" value="NZ_FOYT01000006.1"/>
</dbReference>
<name>A0A1I6J4M6_9EURY</name>
<reference evidence="11" key="1">
    <citation type="submission" date="2016-10" db="EMBL/GenBank/DDBJ databases">
        <authorList>
            <person name="Varghese N."/>
            <person name="Submissions S."/>
        </authorList>
    </citation>
    <scope>NUCLEOTIDE SEQUENCE [LARGE SCALE GENOMIC DNA]</scope>
    <source>
        <strain evidence="11">CGMCC 1.7736</strain>
    </source>
</reference>
<feature type="transmembrane region" description="Helical" evidence="8">
    <location>
        <begin position="22"/>
        <end position="40"/>
    </location>
</feature>
<dbReference type="EMBL" id="FOYT01000006">
    <property type="protein sequence ID" value="SFR73906.1"/>
    <property type="molecule type" value="Genomic_DNA"/>
</dbReference>
<keyword evidence="7 8" id="KW-0472">Membrane</keyword>
<keyword evidence="11" id="KW-1185">Reference proteome</keyword>
<evidence type="ECO:0000259" key="9">
    <source>
        <dbReference type="Pfam" id="PF13231"/>
    </source>
</evidence>
<feature type="transmembrane region" description="Helical" evidence="8">
    <location>
        <begin position="348"/>
        <end position="365"/>
    </location>
</feature>
<keyword evidence="4 10" id="KW-0808">Transferase</keyword>
<comment type="subcellular location">
    <subcellularLocation>
        <location evidence="1">Cell membrane</location>
        <topology evidence="1">Multi-pass membrane protein</topology>
    </subcellularLocation>
</comment>
<organism evidence="10 11">
    <name type="scientific">Halogeometricum rufum</name>
    <dbReference type="NCBI Taxonomy" id="553469"/>
    <lineage>
        <taxon>Archaea</taxon>
        <taxon>Methanobacteriati</taxon>
        <taxon>Methanobacteriota</taxon>
        <taxon>Stenosarchaea group</taxon>
        <taxon>Halobacteria</taxon>
        <taxon>Halobacteriales</taxon>
        <taxon>Haloferacaceae</taxon>
        <taxon>Halogeometricum</taxon>
    </lineage>
</organism>
<evidence type="ECO:0000256" key="4">
    <source>
        <dbReference type="ARBA" id="ARBA00022679"/>
    </source>
</evidence>
<evidence type="ECO:0000256" key="1">
    <source>
        <dbReference type="ARBA" id="ARBA00004651"/>
    </source>
</evidence>
<gene>
    <name evidence="10" type="ORF">SAMN04487947_4037</name>
</gene>
<keyword evidence="5 8" id="KW-0812">Transmembrane</keyword>
<protein>
    <submittedName>
        <fullName evidence="10">Dolichyl-phosphate-mannose-protein mannosyltransferase</fullName>
    </submittedName>
</protein>
<feature type="transmembrane region" description="Helical" evidence="8">
    <location>
        <begin position="372"/>
        <end position="391"/>
    </location>
</feature>
<dbReference type="GO" id="GO:0016763">
    <property type="term" value="F:pentosyltransferase activity"/>
    <property type="evidence" value="ECO:0007669"/>
    <property type="project" value="TreeGrafter"/>
</dbReference>
<dbReference type="InterPro" id="IPR050297">
    <property type="entry name" value="LipidA_mod_glycosyltrf_83"/>
</dbReference>
<evidence type="ECO:0000256" key="3">
    <source>
        <dbReference type="ARBA" id="ARBA00022676"/>
    </source>
</evidence>
<evidence type="ECO:0000313" key="10">
    <source>
        <dbReference type="EMBL" id="SFR73906.1"/>
    </source>
</evidence>
<feature type="transmembrane region" description="Helical" evidence="8">
    <location>
        <begin position="152"/>
        <end position="171"/>
    </location>
</feature>
<proteinExistence type="predicted"/>
<dbReference type="PANTHER" id="PTHR33908">
    <property type="entry name" value="MANNOSYLTRANSFERASE YKCB-RELATED"/>
    <property type="match status" value="1"/>
</dbReference>
<feature type="domain" description="Glycosyltransferase RgtA/B/C/D-like" evidence="9">
    <location>
        <begin position="81"/>
        <end position="241"/>
    </location>
</feature>